<dbReference type="InterPro" id="IPR000210">
    <property type="entry name" value="BTB/POZ_dom"/>
</dbReference>
<evidence type="ECO:0000256" key="1">
    <source>
        <dbReference type="SAM" id="MobiDB-lite"/>
    </source>
</evidence>
<name>A0A0D2XT57_FUSOF</name>
<dbReference type="CDD" id="cd18186">
    <property type="entry name" value="BTB_POZ_ZBTB_KLHL-like"/>
    <property type="match status" value="1"/>
</dbReference>
<sequence length="252" mass="28718">MYVTSGTTNRSLKQPTSQAVNKKRHENYLDGRSIEVIVGSSPSVTFSVHENLICSSSDFFKKAVQGGWKESEDRLVRLESDDPDVFSIYLHWLYYHTLPVRIDEPGLAGNAEYMQLANAFILGDMFQDGNFQDAVMDAMMDKTASEAADGKHWYPVGPVIRLIYENTFESSKARLFLVDMYTLHGQGHWLTEWAVQEDLPKDFLLDVAASLLEHRPHPLSYYLVLGSCRYHQHEPEARACYKNVPALRPKRG</sequence>
<feature type="region of interest" description="Disordered" evidence="1">
    <location>
        <begin position="1"/>
        <end position="23"/>
    </location>
</feature>
<feature type="domain" description="BTB" evidence="2">
    <location>
        <begin position="32"/>
        <end position="102"/>
    </location>
</feature>
<dbReference type="AlphaFoldDB" id="A0A0D2XT57"/>
<evidence type="ECO:0000313" key="4">
    <source>
        <dbReference type="Proteomes" id="UP000002489"/>
    </source>
</evidence>
<reference evidence="3" key="2">
    <citation type="submission" date="2025-08" db="UniProtKB">
        <authorList>
            <consortium name="EnsemblFungi"/>
        </authorList>
    </citation>
    <scope>IDENTIFICATION</scope>
    <source>
        <strain evidence="3">4287 / CBS 123668 / FGSC 9935 / NRRL 34936</strain>
    </source>
</reference>
<dbReference type="Gene3D" id="3.30.710.10">
    <property type="entry name" value="Potassium Channel Kv1.1, Chain A"/>
    <property type="match status" value="1"/>
</dbReference>
<protein>
    <recommendedName>
        <fullName evidence="2">BTB domain-containing protein</fullName>
    </recommendedName>
</protein>
<reference evidence="4" key="1">
    <citation type="journal article" date="2012" name="Mol. Plant Microbe Interact.">
        <title>A highly conserved effector in Fusarium oxysporum is required for full virulence on Arabidopsis.</title>
        <authorList>
            <person name="Thatcher L.F."/>
            <person name="Gardiner D.M."/>
            <person name="Kazan K."/>
            <person name="Manners J."/>
        </authorList>
    </citation>
    <scope>NUCLEOTIDE SEQUENCE [LARGE SCALE GENOMIC DNA]</scope>
    <source>
        <strain evidence="4">Fo5176</strain>
    </source>
</reference>
<dbReference type="SMART" id="SM00225">
    <property type="entry name" value="BTB"/>
    <property type="match status" value="1"/>
</dbReference>
<dbReference type="PANTHER" id="PTHR47843">
    <property type="entry name" value="BTB DOMAIN-CONTAINING PROTEIN-RELATED"/>
    <property type="match status" value="1"/>
</dbReference>
<dbReference type="PROSITE" id="PS50097">
    <property type="entry name" value="BTB"/>
    <property type="match status" value="1"/>
</dbReference>
<proteinExistence type="predicted"/>
<dbReference type="SUPFAM" id="SSF54695">
    <property type="entry name" value="POZ domain"/>
    <property type="match status" value="1"/>
</dbReference>
<feature type="compositionally biased region" description="Polar residues" evidence="1">
    <location>
        <begin position="1"/>
        <end position="20"/>
    </location>
</feature>
<accession>A0A0D2XT57</accession>
<evidence type="ECO:0000259" key="2">
    <source>
        <dbReference type="PROSITE" id="PS50097"/>
    </source>
</evidence>
<dbReference type="EnsemblFungi" id="FOXG_07159T0">
    <property type="protein sequence ID" value="FOXG_07159P0"/>
    <property type="gene ID" value="FOXG_07159"/>
</dbReference>
<dbReference type="InterPro" id="IPR011333">
    <property type="entry name" value="SKP1/BTB/POZ_sf"/>
</dbReference>
<dbReference type="Proteomes" id="UP000002489">
    <property type="component" value="Unassembled WGS sequence"/>
</dbReference>
<dbReference type="Pfam" id="PF00651">
    <property type="entry name" value="BTB"/>
    <property type="match status" value="1"/>
</dbReference>
<evidence type="ECO:0000313" key="3">
    <source>
        <dbReference type="EnsemblFungi" id="FOXG_07159P0"/>
    </source>
</evidence>
<dbReference type="PANTHER" id="PTHR47843:SF2">
    <property type="entry name" value="BTB DOMAIN-CONTAINING PROTEIN"/>
    <property type="match status" value="1"/>
</dbReference>
<organism evidence="3 4">
    <name type="scientific">Fusarium oxysporum (strain Fo5176)</name>
    <name type="common">Fusarium vascular wilt</name>
    <dbReference type="NCBI Taxonomy" id="660025"/>
    <lineage>
        <taxon>Eukaryota</taxon>
        <taxon>Fungi</taxon>
        <taxon>Dikarya</taxon>
        <taxon>Ascomycota</taxon>
        <taxon>Pezizomycotina</taxon>
        <taxon>Sordariomycetes</taxon>
        <taxon>Hypocreomycetidae</taxon>
        <taxon>Hypocreales</taxon>
        <taxon>Nectriaceae</taxon>
        <taxon>Fusarium</taxon>
        <taxon>Fusarium oxysporum species complex</taxon>
    </lineage>
</organism>